<dbReference type="EMBL" id="UINC01163090">
    <property type="protein sequence ID" value="SVD63206.1"/>
    <property type="molecule type" value="Genomic_DNA"/>
</dbReference>
<feature type="non-terminal residue" evidence="6">
    <location>
        <position position="1"/>
    </location>
</feature>
<dbReference type="InterPro" id="IPR000914">
    <property type="entry name" value="SBP_5_dom"/>
</dbReference>
<evidence type="ECO:0000256" key="4">
    <source>
        <dbReference type="ARBA" id="ARBA00022729"/>
    </source>
</evidence>
<proteinExistence type="inferred from homology"/>
<reference evidence="6" key="1">
    <citation type="submission" date="2018-05" db="EMBL/GenBank/DDBJ databases">
        <authorList>
            <person name="Lanie J.A."/>
            <person name="Ng W.-L."/>
            <person name="Kazmierczak K.M."/>
            <person name="Andrzejewski T.M."/>
            <person name="Davidsen T.M."/>
            <person name="Wayne K.J."/>
            <person name="Tettelin H."/>
            <person name="Glass J.I."/>
            <person name="Rusch D."/>
            <person name="Podicherti R."/>
            <person name="Tsui H.-C.T."/>
            <person name="Winkler M.E."/>
        </authorList>
    </citation>
    <scope>NUCLEOTIDE SEQUENCE</scope>
</reference>
<comment type="similarity">
    <text evidence="2">Belongs to the bacterial solute-binding protein 5 family.</text>
</comment>
<protein>
    <recommendedName>
        <fullName evidence="5">Solute-binding protein family 5 domain-containing protein</fullName>
    </recommendedName>
</protein>
<dbReference type="InterPro" id="IPR039424">
    <property type="entry name" value="SBP_5"/>
</dbReference>
<evidence type="ECO:0000313" key="6">
    <source>
        <dbReference type="EMBL" id="SVD63206.1"/>
    </source>
</evidence>
<comment type="subcellular location">
    <subcellularLocation>
        <location evidence="1">Cell envelope</location>
    </subcellularLocation>
</comment>
<dbReference type="PANTHER" id="PTHR30290">
    <property type="entry name" value="PERIPLASMIC BINDING COMPONENT OF ABC TRANSPORTER"/>
    <property type="match status" value="1"/>
</dbReference>
<dbReference type="Pfam" id="PF00496">
    <property type="entry name" value="SBP_bac_5"/>
    <property type="match status" value="1"/>
</dbReference>
<feature type="domain" description="Solute-binding protein family 5" evidence="5">
    <location>
        <begin position="1"/>
        <end position="225"/>
    </location>
</feature>
<dbReference type="PANTHER" id="PTHR30290:SF10">
    <property type="entry name" value="PERIPLASMIC OLIGOPEPTIDE-BINDING PROTEIN-RELATED"/>
    <property type="match status" value="1"/>
</dbReference>
<evidence type="ECO:0000256" key="1">
    <source>
        <dbReference type="ARBA" id="ARBA00004196"/>
    </source>
</evidence>
<keyword evidence="3" id="KW-0813">Transport</keyword>
<keyword evidence="4" id="KW-0732">Signal</keyword>
<dbReference type="Gene3D" id="3.10.105.10">
    <property type="entry name" value="Dipeptide-binding Protein, Domain 3"/>
    <property type="match status" value="1"/>
</dbReference>
<dbReference type="GO" id="GO:0015833">
    <property type="term" value="P:peptide transport"/>
    <property type="evidence" value="ECO:0007669"/>
    <property type="project" value="TreeGrafter"/>
</dbReference>
<dbReference type="GO" id="GO:0030313">
    <property type="term" value="C:cell envelope"/>
    <property type="evidence" value="ECO:0007669"/>
    <property type="project" value="UniProtKB-SubCell"/>
</dbReference>
<organism evidence="6">
    <name type="scientific">marine metagenome</name>
    <dbReference type="NCBI Taxonomy" id="408172"/>
    <lineage>
        <taxon>unclassified sequences</taxon>
        <taxon>metagenomes</taxon>
        <taxon>ecological metagenomes</taxon>
    </lineage>
</organism>
<gene>
    <name evidence="6" type="ORF">METZ01_LOCUS416060</name>
</gene>
<evidence type="ECO:0000256" key="3">
    <source>
        <dbReference type="ARBA" id="ARBA00022448"/>
    </source>
</evidence>
<evidence type="ECO:0000259" key="5">
    <source>
        <dbReference type="Pfam" id="PF00496"/>
    </source>
</evidence>
<sequence length="274" mass="31138">RNPYFRDAGQVRIDEVYYYPIPDKETAVMRFRVGELDVTLNVPPNRLEWLQQNLPDKLRISSQLGIRYLIVNTTQPSLDDVRVRRALSLSVNREIIASQILKDGSEPAYNLVPSAMPGYGPNPAPFKDTPYKQRLAEARQLLAEAGFDASNPLRFTIHFRPVEDARRVVVALQAMWRGIGADVELVNIGSQGKAKILAAGEFDMALFTYYVPFSDAIAFLRLLKAESFRNYSRYDNPEFDQMLATADQYRDPSERAAYLKRAEQLAISEHPVIP</sequence>
<dbReference type="AlphaFoldDB" id="A0A382WWB2"/>
<dbReference type="SUPFAM" id="SSF53850">
    <property type="entry name" value="Periplasmic binding protein-like II"/>
    <property type="match status" value="1"/>
</dbReference>
<accession>A0A382WWB2</accession>
<name>A0A382WWB2_9ZZZZ</name>
<evidence type="ECO:0000256" key="2">
    <source>
        <dbReference type="ARBA" id="ARBA00005695"/>
    </source>
</evidence>
<dbReference type="GO" id="GO:1904680">
    <property type="term" value="F:peptide transmembrane transporter activity"/>
    <property type="evidence" value="ECO:0007669"/>
    <property type="project" value="TreeGrafter"/>
</dbReference>
<dbReference type="Gene3D" id="3.40.190.10">
    <property type="entry name" value="Periplasmic binding protein-like II"/>
    <property type="match status" value="1"/>
</dbReference>
<feature type="non-terminal residue" evidence="6">
    <location>
        <position position="274"/>
    </location>
</feature>